<name>A0ABQ2W2Z9_9ACTN</name>
<proteinExistence type="predicted"/>
<dbReference type="PANTHER" id="PTHR43845">
    <property type="entry name" value="BLR5969 PROTEIN"/>
    <property type="match status" value="1"/>
</dbReference>
<organism evidence="2 3">
    <name type="scientific">Streptomyces gelaticus</name>
    <dbReference type="NCBI Taxonomy" id="285446"/>
    <lineage>
        <taxon>Bacteria</taxon>
        <taxon>Bacillati</taxon>
        <taxon>Actinomycetota</taxon>
        <taxon>Actinomycetes</taxon>
        <taxon>Kitasatosporales</taxon>
        <taxon>Streptomycetaceae</taxon>
        <taxon>Streptomyces</taxon>
    </lineage>
</organism>
<evidence type="ECO:0000313" key="3">
    <source>
        <dbReference type="Proteomes" id="UP000660675"/>
    </source>
</evidence>
<accession>A0ABQ2W2Z9</accession>
<dbReference type="RefSeq" id="WP_189544810.1">
    <property type="nucleotide sequence ID" value="NZ_BMTF01000011.1"/>
</dbReference>
<dbReference type="PANTHER" id="PTHR43845:SF1">
    <property type="entry name" value="BLR5969 PROTEIN"/>
    <property type="match status" value="1"/>
</dbReference>
<reference evidence="3" key="1">
    <citation type="journal article" date="2019" name="Int. J. Syst. Evol. Microbiol.">
        <title>The Global Catalogue of Microorganisms (GCM) 10K type strain sequencing project: providing services to taxonomists for standard genome sequencing and annotation.</title>
        <authorList>
            <consortium name="The Broad Institute Genomics Platform"/>
            <consortium name="The Broad Institute Genome Sequencing Center for Infectious Disease"/>
            <person name="Wu L."/>
            <person name="Ma J."/>
        </authorList>
    </citation>
    <scope>NUCLEOTIDE SEQUENCE [LARGE SCALE GENOMIC DNA]</scope>
    <source>
        <strain evidence="3">JCM 4376</strain>
    </source>
</reference>
<evidence type="ECO:0000259" key="1">
    <source>
        <dbReference type="Pfam" id="PF00501"/>
    </source>
</evidence>
<keyword evidence="3" id="KW-1185">Reference proteome</keyword>
<dbReference type="SUPFAM" id="SSF56801">
    <property type="entry name" value="Acetyl-CoA synthetase-like"/>
    <property type="match status" value="1"/>
</dbReference>
<dbReference type="Pfam" id="PF00501">
    <property type="entry name" value="AMP-binding"/>
    <property type="match status" value="1"/>
</dbReference>
<feature type="domain" description="AMP-dependent synthetase/ligase" evidence="1">
    <location>
        <begin position="143"/>
        <end position="275"/>
    </location>
</feature>
<gene>
    <name evidence="2" type="ORF">GCM10015535_36630</name>
</gene>
<comment type="caution">
    <text evidence="2">The sequence shown here is derived from an EMBL/GenBank/DDBJ whole genome shotgun (WGS) entry which is preliminary data.</text>
</comment>
<dbReference type="InterPro" id="IPR000873">
    <property type="entry name" value="AMP-dep_synth/lig_dom"/>
</dbReference>
<protein>
    <recommendedName>
        <fullName evidence="1">AMP-dependent synthetase/ligase domain-containing protein</fullName>
    </recommendedName>
</protein>
<dbReference type="InterPro" id="IPR042099">
    <property type="entry name" value="ANL_N_sf"/>
</dbReference>
<sequence>MRLLADLTLPRPELLTVQAENLALMRDAVRRSRTCTALHPYEGSLTPEGLPQVPLTSRDRLAEWSMDPGTPNRITEGDIRLVLRSSGSSGRVRTLLHDRPFNERVEAIGARGLCLDGLGTNPFVLNSLAPGDLFGGFGFADAVLSRRGAAVLPAGTSMPAHHLAELITDLDVGAMVALPGYVERMLTEIPAEMQKLRTLYYLGERMASPAAEALAAAGCAVRSFAYSTTETGPIGYQCSHLSGADHHVHEDLVIAEVVDDDGRRLPDGVPGMLAVTVLADTGTALVRYLVGDRASLRPSACPCGSTAQVLRIGARDDVSANLIGTVVTRSMFDTALGLPPDARYQVAYGSERGLLRLTLRGAALHGLTDEAVRTALGRHQTLRKVVGSAVFAGLTVDAGTAPRITARAKAPFFWSEEDGDDRA</sequence>
<dbReference type="Proteomes" id="UP000660675">
    <property type="component" value="Unassembled WGS sequence"/>
</dbReference>
<evidence type="ECO:0000313" key="2">
    <source>
        <dbReference type="EMBL" id="GGV87259.1"/>
    </source>
</evidence>
<dbReference type="Gene3D" id="3.40.50.12780">
    <property type="entry name" value="N-terminal domain of ligase-like"/>
    <property type="match status" value="1"/>
</dbReference>
<dbReference type="EMBL" id="BMTF01000011">
    <property type="protein sequence ID" value="GGV87259.1"/>
    <property type="molecule type" value="Genomic_DNA"/>
</dbReference>